<feature type="region of interest" description="Disordered" evidence="6">
    <location>
        <begin position="1"/>
        <end position="23"/>
    </location>
</feature>
<dbReference type="Proteomes" id="UP000650467">
    <property type="component" value="Unassembled WGS sequence"/>
</dbReference>
<evidence type="ECO:0000256" key="6">
    <source>
        <dbReference type="SAM" id="MobiDB-lite"/>
    </source>
</evidence>
<dbReference type="SMART" id="SM01296">
    <property type="entry name" value="N2227"/>
    <property type="match status" value="1"/>
</dbReference>
<proteinExistence type="inferred from homology"/>
<dbReference type="SUPFAM" id="SSF53335">
    <property type="entry name" value="S-adenosyl-L-methionine-dependent methyltransferases"/>
    <property type="match status" value="1"/>
</dbReference>
<comment type="similarity">
    <text evidence="1">Belongs to the carnosine N-methyltransferase family.</text>
</comment>
<dbReference type="PANTHER" id="PTHR12303:SF6">
    <property type="entry name" value="CARNOSINE N-METHYLTRANSFERASE"/>
    <property type="match status" value="1"/>
</dbReference>
<name>A0A835TQU2_CHLIN</name>
<gene>
    <name evidence="7" type="ORF">HXX76_002531</name>
</gene>
<dbReference type="GO" id="GO:0032259">
    <property type="term" value="P:methylation"/>
    <property type="evidence" value="ECO:0007669"/>
    <property type="project" value="UniProtKB-KW"/>
</dbReference>
<evidence type="ECO:0000256" key="1">
    <source>
        <dbReference type="ARBA" id="ARBA00010086"/>
    </source>
</evidence>
<reference evidence="7" key="1">
    <citation type="journal article" date="2020" name="bioRxiv">
        <title>Comparative genomics of Chlamydomonas.</title>
        <authorList>
            <person name="Craig R.J."/>
            <person name="Hasan A.R."/>
            <person name="Ness R.W."/>
            <person name="Keightley P.D."/>
        </authorList>
    </citation>
    <scope>NUCLEOTIDE SEQUENCE</scope>
    <source>
        <strain evidence="7">SAG 7.73</strain>
    </source>
</reference>
<evidence type="ECO:0000256" key="5">
    <source>
        <dbReference type="ARBA" id="ARBA00022691"/>
    </source>
</evidence>
<dbReference type="InterPro" id="IPR029063">
    <property type="entry name" value="SAM-dependent_MTases_sf"/>
</dbReference>
<dbReference type="AlphaFoldDB" id="A0A835TQU2"/>
<keyword evidence="3" id="KW-0489">Methyltransferase</keyword>
<dbReference type="PANTHER" id="PTHR12303">
    <property type="entry name" value="CARNOSINE N-METHYLTRANSFERASE"/>
    <property type="match status" value="1"/>
</dbReference>
<evidence type="ECO:0000256" key="2">
    <source>
        <dbReference type="ARBA" id="ARBA00012003"/>
    </source>
</evidence>
<feature type="compositionally biased region" description="Acidic residues" evidence="6">
    <location>
        <begin position="1"/>
        <end position="10"/>
    </location>
</feature>
<comment type="caution">
    <text evidence="7">The sequence shown here is derived from an EMBL/GenBank/DDBJ whole genome shotgun (WGS) entry which is preliminary data.</text>
</comment>
<evidence type="ECO:0000313" key="7">
    <source>
        <dbReference type="EMBL" id="KAG2442445.1"/>
    </source>
</evidence>
<sequence>MEEVQSDEEGGSPREQTQEEMEEQAALARIILAFRDYQQSAEWEVARWQSNYAHLPPHHKALIPHQPAKLAAARSAVNTNMFFIKSLLQAFDPDSASGPLPPHLMVPPALRGPDDGPDGCSARINENDVEKVRYVLKNVVRDWSAEGAAERMMSYGPILAELREGFKDWSNPRRPPRVLIPGAGLARLCVEVAALGYEAQGNEYSYFMLLASSFMLNHMTERHQYTVHPWLHTNCNHLADGDQLRGVPVPDVVPSELVQGAGLLSMCAGDFVEVYSAPDMRGLFDAVVTCFFLDTAHNVLRYLEVISACLAPGGRWINLGPLLYHWADSHTYLSTMEQSIELSLDDIKAAAAAMGFRLVREEAVDAPYMTNYKSMFKTVYQAAFWTMVKEREWDPEAAVAAAAAAAAASQQQAPPPPPPRCGS</sequence>
<keyword evidence="4" id="KW-0808">Transferase</keyword>
<dbReference type="Gene3D" id="3.40.50.150">
    <property type="entry name" value="Vaccinia Virus protein VP39"/>
    <property type="match status" value="1"/>
</dbReference>
<dbReference type="EC" id="2.1.1.22" evidence="2"/>
<feature type="region of interest" description="Disordered" evidence="6">
    <location>
        <begin position="404"/>
        <end position="423"/>
    </location>
</feature>
<dbReference type="EMBL" id="JAEHOC010000004">
    <property type="protein sequence ID" value="KAG2442445.1"/>
    <property type="molecule type" value="Genomic_DNA"/>
</dbReference>
<keyword evidence="5" id="KW-0949">S-adenosyl-L-methionine</keyword>
<dbReference type="GO" id="GO:0030735">
    <property type="term" value="F:carnosine N-methyltransferase activity"/>
    <property type="evidence" value="ECO:0007669"/>
    <property type="project" value="UniProtKB-EC"/>
</dbReference>
<evidence type="ECO:0000256" key="4">
    <source>
        <dbReference type="ARBA" id="ARBA00022679"/>
    </source>
</evidence>
<accession>A0A835TQU2</accession>
<dbReference type="OrthoDB" id="978at2759"/>
<dbReference type="Pfam" id="PF07942">
    <property type="entry name" value="CARME"/>
    <property type="match status" value="1"/>
</dbReference>
<dbReference type="InterPro" id="IPR012901">
    <property type="entry name" value="CARME"/>
</dbReference>
<protein>
    <recommendedName>
        <fullName evidence="2">carnosine N-methyltransferase</fullName>
        <ecNumber evidence="2">2.1.1.22</ecNumber>
    </recommendedName>
</protein>
<evidence type="ECO:0000256" key="3">
    <source>
        <dbReference type="ARBA" id="ARBA00022603"/>
    </source>
</evidence>
<feature type="compositionally biased region" description="Pro residues" evidence="6">
    <location>
        <begin position="413"/>
        <end position="423"/>
    </location>
</feature>
<organism evidence="7 8">
    <name type="scientific">Chlamydomonas incerta</name>
    <dbReference type="NCBI Taxonomy" id="51695"/>
    <lineage>
        <taxon>Eukaryota</taxon>
        <taxon>Viridiplantae</taxon>
        <taxon>Chlorophyta</taxon>
        <taxon>core chlorophytes</taxon>
        <taxon>Chlorophyceae</taxon>
        <taxon>CS clade</taxon>
        <taxon>Chlamydomonadales</taxon>
        <taxon>Chlamydomonadaceae</taxon>
        <taxon>Chlamydomonas</taxon>
    </lineage>
</organism>
<evidence type="ECO:0000313" key="8">
    <source>
        <dbReference type="Proteomes" id="UP000650467"/>
    </source>
</evidence>
<keyword evidence="8" id="KW-1185">Reference proteome</keyword>